<dbReference type="RefSeq" id="WP_139637584.1">
    <property type="nucleotide sequence ID" value="NZ_VDLX02000028.1"/>
</dbReference>
<organism evidence="1 2">
    <name type="scientific">Nonomuraea phyllanthi</name>
    <dbReference type="NCBI Taxonomy" id="2219224"/>
    <lineage>
        <taxon>Bacteria</taxon>
        <taxon>Bacillati</taxon>
        <taxon>Actinomycetota</taxon>
        <taxon>Actinomycetes</taxon>
        <taxon>Streptosporangiales</taxon>
        <taxon>Streptosporangiaceae</taxon>
        <taxon>Nonomuraea</taxon>
    </lineage>
</organism>
<keyword evidence="2" id="KW-1185">Reference proteome</keyword>
<sequence length="128" mass="13800">MAETVIDPDACVSCSAPNAAHLRERGDGQHPDGPFCAHCMAARIVGTTGKTIADEFQSAVDTLRRAAESARRNGHLTGDVLLRHLADPVADWLESKEGIHLSQDGPMPDDFQHALRIARVINQGADHE</sequence>
<proteinExistence type="predicted"/>
<dbReference type="OrthoDB" id="3544447at2"/>
<dbReference type="AlphaFoldDB" id="A0A5C4V6A0"/>
<evidence type="ECO:0000313" key="1">
    <source>
        <dbReference type="EMBL" id="KAB8186920.1"/>
    </source>
</evidence>
<dbReference type="Proteomes" id="UP000312512">
    <property type="component" value="Unassembled WGS sequence"/>
</dbReference>
<comment type="caution">
    <text evidence="1">The sequence shown here is derived from an EMBL/GenBank/DDBJ whole genome shotgun (WGS) entry which is preliminary data.</text>
</comment>
<accession>A0A5C4V6A0</accession>
<dbReference type="EMBL" id="VDLX02000028">
    <property type="protein sequence ID" value="KAB8186920.1"/>
    <property type="molecule type" value="Genomic_DNA"/>
</dbReference>
<reference evidence="1 2" key="1">
    <citation type="submission" date="2019-10" db="EMBL/GenBank/DDBJ databases">
        <title>Nonomuraea sp. nov., isolated from Phyllanthus amarus.</title>
        <authorList>
            <person name="Klykleung N."/>
            <person name="Tanasupawat S."/>
        </authorList>
    </citation>
    <scope>NUCLEOTIDE SEQUENCE [LARGE SCALE GENOMIC DNA]</scope>
    <source>
        <strain evidence="1 2">PA1-10</strain>
    </source>
</reference>
<gene>
    <name evidence="1" type="ORF">FH608_046375</name>
</gene>
<name>A0A5C4V6A0_9ACTN</name>
<protein>
    <submittedName>
        <fullName evidence="1">Uncharacterized protein</fullName>
    </submittedName>
</protein>
<evidence type="ECO:0000313" key="2">
    <source>
        <dbReference type="Proteomes" id="UP000312512"/>
    </source>
</evidence>